<dbReference type="RefSeq" id="WP_227019501.1">
    <property type="nucleotide sequence ID" value="NZ_JAGSND010000012.1"/>
</dbReference>
<dbReference type="GO" id="GO:0006508">
    <property type="term" value="P:proteolysis"/>
    <property type="evidence" value="ECO:0007669"/>
    <property type="project" value="InterPro"/>
</dbReference>
<evidence type="ECO:0000259" key="2">
    <source>
        <dbReference type="Pfam" id="PF04389"/>
    </source>
</evidence>
<reference evidence="3" key="2">
    <citation type="submission" date="2021-04" db="EMBL/GenBank/DDBJ databases">
        <authorList>
            <person name="Liu J."/>
        </authorList>
    </citation>
    <scope>NUCLEOTIDE SEQUENCE</scope>
    <source>
        <strain evidence="3">BAD-6</strain>
    </source>
</reference>
<organism evidence="3 4">
    <name type="scientific">Sinanaerobacter chloroacetimidivorans</name>
    <dbReference type="NCBI Taxonomy" id="2818044"/>
    <lineage>
        <taxon>Bacteria</taxon>
        <taxon>Bacillati</taxon>
        <taxon>Bacillota</taxon>
        <taxon>Clostridia</taxon>
        <taxon>Peptostreptococcales</taxon>
        <taxon>Anaerovoracaceae</taxon>
        <taxon>Sinanaerobacter</taxon>
    </lineage>
</organism>
<dbReference type="Gene3D" id="3.40.630.10">
    <property type="entry name" value="Zn peptidases"/>
    <property type="match status" value="1"/>
</dbReference>
<dbReference type="InterPro" id="IPR045175">
    <property type="entry name" value="M28_fam"/>
</dbReference>
<evidence type="ECO:0000313" key="4">
    <source>
        <dbReference type="Proteomes" id="UP000675664"/>
    </source>
</evidence>
<feature type="chain" id="PRO_5038985032" evidence="1">
    <location>
        <begin position="24"/>
        <end position="326"/>
    </location>
</feature>
<evidence type="ECO:0000313" key="3">
    <source>
        <dbReference type="EMBL" id="MBR0599369.1"/>
    </source>
</evidence>
<proteinExistence type="predicted"/>
<comment type="caution">
    <text evidence="3">The sequence shown here is derived from an EMBL/GenBank/DDBJ whole genome shotgun (WGS) entry which is preliminary data.</text>
</comment>
<sequence>MFRKTKLLSLILILMLVITSAFTSAVFAKGTEAKIHKPGEVAFQHLQVLSDEIGQRVVGTKGESDAREYICSQFQRIGYDTVIQDFTFTRKGKEYSSSNVIAVKPGKSSEVVIVGGHYDSVAVGRGADDNASGIAVILEVAEALKKIKTPYTIKFVAFGAEEMGLQGSNYYVYEMSEEEIKNTVAMINLDSLAAGDKMYVYGDEGEDGWVRDQALNIAKKSKLNLETNPGLNPDYPEGTTGLWSDHAPFAGKGIPYGYFEATNWELGDLDGYTQTVLDGEIWHTEKDMISYIEKNYPGRIEERLSTFSQVLSDLLKFMNKSGIAKN</sequence>
<dbReference type="Proteomes" id="UP000675664">
    <property type="component" value="Unassembled WGS sequence"/>
</dbReference>
<evidence type="ECO:0000256" key="1">
    <source>
        <dbReference type="SAM" id="SignalP"/>
    </source>
</evidence>
<gene>
    <name evidence="3" type="ORF">KCX82_15895</name>
</gene>
<dbReference type="AlphaFoldDB" id="A0A8J7W1X8"/>
<keyword evidence="1" id="KW-0732">Signal</keyword>
<reference evidence="3" key="1">
    <citation type="submission" date="2021-04" db="EMBL/GenBank/DDBJ databases">
        <title>Sinoanaerobacter chloroacetimidivorans sp. nov., an obligate anaerobic bacterium isolated from anaerobic sludge.</title>
        <authorList>
            <person name="Bao Y."/>
        </authorList>
    </citation>
    <scope>NUCLEOTIDE SEQUENCE</scope>
    <source>
        <strain evidence="3">BAD-6</strain>
    </source>
</reference>
<dbReference type="SUPFAM" id="SSF53187">
    <property type="entry name" value="Zn-dependent exopeptidases"/>
    <property type="match status" value="1"/>
</dbReference>
<dbReference type="PANTHER" id="PTHR12147">
    <property type="entry name" value="METALLOPEPTIDASE M28 FAMILY MEMBER"/>
    <property type="match status" value="1"/>
</dbReference>
<feature type="signal peptide" evidence="1">
    <location>
        <begin position="1"/>
        <end position="23"/>
    </location>
</feature>
<dbReference type="InterPro" id="IPR007484">
    <property type="entry name" value="Peptidase_M28"/>
</dbReference>
<dbReference type="PANTHER" id="PTHR12147:SF26">
    <property type="entry name" value="PEPTIDASE M28 DOMAIN-CONTAINING PROTEIN"/>
    <property type="match status" value="1"/>
</dbReference>
<dbReference type="GO" id="GO:0008235">
    <property type="term" value="F:metalloexopeptidase activity"/>
    <property type="evidence" value="ECO:0007669"/>
    <property type="project" value="InterPro"/>
</dbReference>
<dbReference type="EMBL" id="JAGSND010000012">
    <property type="protein sequence ID" value="MBR0599369.1"/>
    <property type="molecule type" value="Genomic_DNA"/>
</dbReference>
<accession>A0A8J7W1X8</accession>
<name>A0A8J7W1X8_9FIRM</name>
<keyword evidence="4" id="KW-1185">Reference proteome</keyword>
<protein>
    <submittedName>
        <fullName evidence="3">M20/M25/M40 family metallo-hydrolase</fullName>
    </submittedName>
</protein>
<dbReference type="Pfam" id="PF04389">
    <property type="entry name" value="Peptidase_M28"/>
    <property type="match status" value="1"/>
</dbReference>
<feature type="domain" description="Peptidase M28" evidence="2">
    <location>
        <begin position="99"/>
        <end position="305"/>
    </location>
</feature>